<sequence>MKFSILVIVSFALLATASPRPARKTINFKTLGENRIPSCKTNKKLSQPGGGGGGVNPYSRGCGIIERCRQIVTAVRSTRVLHASKWPF</sequence>
<accession>A0A5Q4BRC4</accession>
<keyword evidence="6" id="KW-1185">Reference proteome</keyword>
<comment type="similarity">
    <text evidence="1">Belongs to the plant rapid alkalinization factor (RALF) family.</text>
</comment>
<evidence type="ECO:0000313" key="6">
    <source>
        <dbReference type="Proteomes" id="UP000326340"/>
    </source>
</evidence>
<evidence type="ECO:0000256" key="4">
    <source>
        <dbReference type="SAM" id="SignalP"/>
    </source>
</evidence>
<keyword evidence="2 4" id="KW-0732">Signal</keyword>
<evidence type="ECO:0000256" key="2">
    <source>
        <dbReference type="ARBA" id="ARBA00022729"/>
    </source>
</evidence>
<evidence type="ECO:0000313" key="5">
    <source>
        <dbReference type="EMBL" id="TQN69331.1"/>
    </source>
</evidence>
<feature type="chain" id="PRO_5024818021" evidence="4">
    <location>
        <begin position="18"/>
        <end position="88"/>
    </location>
</feature>
<evidence type="ECO:0000256" key="1">
    <source>
        <dbReference type="ARBA" id="ARBA00009178"/>
    </source>
</evidence>
<comment type="caution">
    <text evidence="5">The sequence shown here is derived from an EMBL/GenBank/DDBJ whole genome shotgun (WGS) entry which is preliminary data.</text>
</comment>
<dbReference type="AlphaFoldDB" id="A0A5Q4BRC4"/>
<proteinExistence type="inferred from homology"/>
<dbReference type="Pfam" id="PF05498">
    <property type="entry name" value="RALF"/>
    <property type="match status" value="1"/>
</dbReference>
<gene>
    <name evidence="5" type="ORF">CSHISOI_06172</name>
</gene>
<dbReference type="InterPro" id="IPR008801">
    <property type="entry name" value="RALF"/>
</dbReference>
<keyword evidence="3" id="KW-1015">Disulfide bond</keyword>
<feature type="signal peptide" evidence="4">
    <location>
        <begin position="1"/>
        <end position="17"/>
    </location>
</feature>
<evidence type="ECO:0000256" key="3">
    <source>
        <dbReference type="ARBA" id="ARBA00023157"/>
    </source>
</evidence>
<organism evidence="5 6">
    <name type="scientific">Colletotrichum shisoi</name>
    <dbReference type="NCBI Taxonomy" id="2078593"/>
    <lineage>
        <taxon>Eukaryota</taxon>
        <taxon>Fungi</taxon>
        <taxon>Dikarya</taxon>
        <taxon>Ascomycota</taxon>
        <taxon>Pezizomycotina</taxon>
        <taxon>Sordariomycetes</taxon>
        <taxon>Hypocreomycetidae</taxon>
        <taxon>Glomerellales</taxon>
        <taxon>Glomerellaceae</taxon>
        <taxon>Colletotrichum</taxon>
        <taxon>Colletotrichum destructivum species complex</taxon>
    </lineage>
</organism>
<protein>
    <submittedName>
        <fullName evidence="5">Uncharacterized protein</fullName>
    </submittedName>
</protein>
<reference evidence="5 6" key="1">
    <citation type="journal article" date="2019" name="Sci. Rep.">
        <title>Colletotrichum shisoi sp. nov., an anthracnose pathogen of Perilla frutescens in Japan: molecular phylogenetic, morphological and genomic evidence.</title>
        <authorList>
            <person name="Gan P."/>
            <person name="Tsushima A."/>
            <person name="Hiroyama R."/>
            <person name="Narusaka M."/>
            <person name="Takano Y."/>
            <person name="Narusaka Y."/>
            <person name="Kawaradani M."/>
            <person name="Damm U."/>
            <person name="Shirasu K."/>
        </authorList>
    </citation>
    <scope>NUCLEOTIDE SEQUENCE [LARGE SCALE GENOMIC DNA]</scope>
    <source>
        <strain evidence="5 6">PG-2018a</strain>
    </source>
</reference>
<name>A0A5Q4BRC4_9PEZI</name>
<dbReference type="Proteomes" id="UP000326340">
    <property type="component" value="Unassembled WGS sequence"/>
</dbReference>
<dbReference type="EMBL" id="PUHP01000536">
    <property type="protein sequence ID" value="TQN69331.1"/>
    <property type="molecule type" value="Genomic_DNA"/>
</dbReference>